<feature type="region of interest" description="Disordered" evidence="5">
    <location>
        <begin position="311"/>
        <end position="353"/>
    </location>
</feature>
<dbReference type="CDD" id="cd03268">
    <property type="entry name" value="ABC_BcrA_bacitracin_resist"/>
    <property type="match status" value="1"/>
</dbReference>
<evidence type="ECO:0000259" key="6">
    <source>
        <dbReference type="PROSITE" id="PS50893"/>
    </source>
</evidence>
<comment type="similarity">
    <text evidence="1">Belongs to the ABC transporter superfamily.</text>
</comment>
<evidence type="ECO:0000256" key="3">
    <source>
        <dbReference type="ARBA" id="ARBA00022741"/>
    </source>
</evidence>
<dbReference type="PANTHER" id="PTHR43335">
    <property type="entry name" value="ABC TRANSPORTER, ATP-BINDING PROTEIN"/>
    <property type="match status" value="1"/>
</dbReference>
<evidence type="ECO:0000256" key="1">
    <source>
        <dbReference type="ARBA" id="ARBA00005417"/>
    </source>
</evidence>
<feature type="compositionally biased region" description="Pro residues" evidence="5">
    <location>
        <begin position="315"/>
        <end position="326"/>
    </location>
</feature>
<dbReference type="Gene3D" id="3.40.50.300">
    <property type="entry name" value="P-loop containing nucleotide triphosphate hydrolases"/>
    <property type="match status" value="1"/>
</dbReference>
<dbReference type="InterPro" id="IPR027417">
    <property type="entry name" value="P-loop_NTPase"/>
</dbReference>
<sequence length="473" mass="48266">MIEAVGLTKRYGDKTAVYNLSFQVRPGAVTGFLGPNGSGKSTTMRMILGLDNPTSGSVTIGGYPYRKLPNAPRQVGALLDAKAVHGGRSARNHLLSLAQLSGIPARRVDEVLGVVGLQDVAKKRSKGFSLGMGQRLGIAAALLGDPQVLLFDEPVNGLDPEGILWVRNLMKALAAEGRTVFVSSHLMSEMALTADHLIVIGRGQLLADMSVKDFISANSADFARVRTPDTEPQLREKLSSALTGAGGHVLPEQDGALRVTGLPLPRISDLAHESGVRLWELSPHQASLEEAYMRMTQGAVDYRSTIDQKAGLQQPLPPGVQPPMPVPGQGQPGWYAPPPPQQSGQPFGMPPAGPYGGAPAAGYGAPGAAPGTAPGGAAGAANPYAQPSAQGQPQAPAQRAGQAPQAPSAGPAPQDQPPALAKSTPAAPASAAAPQATAAPAAPSAPQQAPAAAPPAAASASAPADPTQPEDAR</sequence>
<name>A0ABQ3D0W8_9ACTN</name>
<evidence type="ECO:0000256" key="2">
    <source>
        <dbReference type="ARBA" id="ARBA00022448"/>
    </source>
</evidence>
<keyword evidence="2" id="KW-0813">Transport</keyword>
<feature type="compositionally biased region" description="Low complexity" evidence="5">
    <location>
        <begin position="379"/>
        <end position="473"/>
    </location>
</feature>
<dbReference type="InterPro" id="IPR003593">
    <property type="entry name" value="AAA+_ATPase"/>
</dbReference>
<dbReference type="EMBL" id="BMVN01000029">
    <property type="protein sequence ID" value="GHA50688.1"/>
    <property type="molecule type" value="Genomic_DNA"/>
</dbReference>
<keyword evidence="8" id="KW-1185">Reference proteome</keyword>
<dbReference type="InterPro" id="IPR003439">
    <property type="entry name" value="ABC_transporter-like_ATP-bd"/>
</dbReference>
<accession>A0ABQ3D0W8</accession>
<dbReference type="SUPFAM" id="SSF52540">
    <property type="entry name" value="P-loop containing nucleoside triphosphate hydrolases"/>
    <property type="match status" value="1"/>
</dbReference>
<dbReference type="Proteomes" id="UP000653644">
    <property type="component" value="Unassembled WGS sequence"/>
</dbReference>
<dbReference type="PROSITE" id="PS50893">
    <property type="entry name" value="ABC_TRANSPORTER_2"/>
    <property type="match status" value="1"/>
</dbReference>
<keyword evidence="4" id="KW-0067">ATP-binding</keyword>
<organism evidence="7 8">
    <name type="scientific">Streptomyces canarius</name>
    <dbReference type="NCBI Taxonomy" id="285453"/>
    <lineage>
        <taxon>Bacteria</taxon>
        <taxon>Bacillati</taxon>
        <taxon>Actinomycetota</taxon>
        <taxon>Actinomycetes</taxon>
        <taxon>Kitasatosporales</taxon>
        <taxon>Streptomycetaceae</taxon>
        <taxon>Streptomyces</taxon>
    </lineage>
</organism>
<feature type="region of interest" description="Disordered" evidence="5">
    <location>
        <begin position="369"/>
        <end position="473"/>
    </location>
</feature>
<dbReference type="RefSeq" id="WP_189891719.1">
    <property type="nucleotide sequence ID" value="NZ_BMVN01000029.1"/>
</dbReference>
<dbReference type="Pfam" id="PF00005">
    <property type="entry name" value="ABC_tran"/>
    <property type="match status" value="1"/>
</dbReference>
<proteinExistence type="inferred from homology"/>
<feature type="domain" description="ABC transporter" evidence="6">
    <location>
        <begin position="2"/>
        <end position="227"/>
    </location>
</feature>
<evidence type="ECO:0000256" key="4">
    <source>
        <dbReference type="ARBA" id="ARBA00022840"/>
    </source>
</evidence>
<comment type="caution">
    <text evidence="7">The sequence shown here is derived from an EMBL/GenBank/DDBJ whole genome shotgun (WGS) entry which is preliminary data.</text>
</comment>
<reference evidence="8" key="1">
    <citation type="journal article" date="2019" name="Int. J. Syst. Evol. Microbiol.">
        <title>The Global Catalogue of Microorganisms (GCM) 10K type strain sequencing project: providing services to taxonomists for standard genome sequencing and annotation.</title>
        <authorList>
            <consortium name="The Broad Institute Genomics Platform"/>
            <consortium name="The Broad Institute Genome Sequencing Center for Infectious Disease"/>
            <person name="Wu L."/>
            <person name="Ma J."/>
        </authorList>
    </citation>
    <scope>NUCLEOTIDE SEQUENCE [LARGE SCALE GENOMIC DNA]</scope>
    <source>
        <strain evidence="8">JCM 4733</strain>
    </source>
</reference>
<gene>
    <name evidence="7" type="ORF">GCM10010345_64020</name>
</gene>
<protein>
    <recommendedName>
        <fullName evidence="6">ABC transporter domain-containing protein</fullName>
    </recommendedName>
</protein>
<dbReference type="SMART" id="SM00382">
    <property type="entry name" value="AAA"/>
    <property type="match status" value="1"/>
</dbReference>
<evidence type="ECO:0000313" key="8">
    <source>
        <dbReference type="Proteomes" id="UP000653644"/>
    </source>
</evidence>
<evidence type="ECO:0000313" key="7">
    <source>
        <dbReference type="EMBL" id="GHA50688.1"/>
    </source>
</evidence>
<dbReference type="PANTHER" id="PTHR43335:SF4">
    <property type="entry name" value="ABC TRANSPORTER, ATP-BINDING PROTEIN"/>
    <property type="match status" value="1"/>
</dbReference>
<keyword evidence="3" id="KW-0547">Nucleotide-binding</keyword>
<evidence type="ECO:0000256" key="5">
    <source>
        <dbReference type="SAM" id="MobiDB-lite"/>
    </source>
</evidence>